<dbReference type="InterPro" id="IPR035906">
    <property type="entry name" value="MetI-like_sf"/>
</dbReference>
<name>X0ZCJ5_9ZZZZ</name>
<proteinExistence type="predicted"/>
<evidence type="ECO:0000256" key="1">
    <source>
        <dbReference type="ARBA" id="ARBA00004651"/>
    </source>
</evidence>
<dbReference type="PANTHER" id="PTHR43227">
    <property type="entry name" value="BLL4140 PROTEIN"/>
    <property type="match status" value="1"/>
</dbReference>
<evidence type="ECO:0000256" key="2">
    <source>
        <dbReference type="ARBA" id="ARBA00022448"/>
    </source>
</evidence>
<dbReference type="InterPro" id="IPR050809">
    <property type="entry name" value="UgpAE/MalFG_permease"/>
</dbReference>
<protein>
    <recommendedName>
        <fullName evidence="8">ABC transmembrane type-1 domain-containing protein</fullName>
    </recommendedName>
</protein>
<dbReference type="SUPFAM" id="SSF161098">
    <property type="entry name" value="MetI-like"/>
    <property type="match status" value="1"/>
</dbReference>
<organism evidence="9">
    <name type="scientific">marine sediment metagenome</name>
    <dbReference type="NCBI Taxonomy" id="412755"/>
    <lineage>
        <taxon>unclassified sequences</taxon>
        <taxon>metagenomes</taxon>
        <taxon>ecological metagenomes</taxon>
    </lineage>
</organism>
<keyword evidence="3" id="KW-1003">Cell membrane</keyword>
<comment type="subcellular location">
    <subcellularLocation>
        <location evidence="1">Cell membrane</location>
        <topology evidence="1">Multi-pass membrane protein</topology>
    </subcellularLocation>
</comment>
<keyword evidence="2" id="KW-0813">Transport</keyword>
<sequence length="163" mass="18262">MDRKTKIFIFLFLLPAVVGLGLYAYYFSGWNLSISMTNARSLIFPAEFIGLGNYERFLVDSVFITVVKNTAIFTVLFMGGTLLLGLLLAILIDQGIKGEGLYKVIILIPMAMPMVISGVLWSWMFSPRMGVINSLLRVLHLDFLTQPWITSKSQALLCVIIAY</sequence>
<dbReference type="GO" id="GO:0005886">
    <property type="term" value="C:plasma membrane"/>
    <property type="evidence" value="ECO:0007669"/>
    <property type="project" value="UniProtKB-SubCell"/>
</dbReference>
<gene>
    <name evidence="9" type="ORF">S01H4_09663</name>
</gene>
<accession>X0ZCJ5</accession>
<feature type="transmembrane region" description="Helical" evidence="7">
    <location>
        <begin position="7"/>
        <end position="26"/>
    </location>
</feature>
<dbReference type="PANTHER" id="PTHR43227:SF8">
    <property type="entry name" value="DIACETYLCHITOBIOSE UPTAKE SYSTEM PERMEASE PROTEIN DASB"/>
    <property type="match status" value="1"/>
</dbReference>
<dbReference type="AlphaFoldDB" id="X0ZCJ5"/>
<dbReference type="PROSITE" id="PS50928">
    <property type="entry name" value="ABC_TM1"/>
    <property type="match status" value="1"/>
</dbReference>
<evidence type="ECO:0000313" key="9">
    <source>
        <dbReference type="EMBL" id="GAG58048.1"/>
    </source>
</evidence>
<dbReference type="InterPro" id="IPR000515">
    <property type="entry name" value="MetI-like"/>
</dbReference>
<evidence type="ECO:0000256" key="6">
    <source>
        <dbReference type="ARBA" id="ARBA00023136"/>
    </source>
</evidence>
<feature type="domain" description="ABC transmembrane type-1" evidence="8">
    <location>
        <begin position="67"/>
        <end position="163"/>
    </location>
</feature>
<dbReference type="Gene3D" id="1.10.3720.10">
    <property type="entry name" value="MetI-like"/>
    <property type="match status" value="1"/>
</dbReference>
<evidence type="ECO:0000256" key="3">
    <source>
        <dbReference type="ARBA" id="ARBA00022475"/>
    </source>
</evidence>
<evidence type="ECO:0000259" key="8">
    <source>
        <dbReference type="PROSITE" id="PS50928"/>
    </source>
</evidence>
<evidence type="ECO:0000256" key="5">
    <source>
        <dbReference type="ARBA" id="ARBA00022989"/>
    </source>
</evidence>
<dbReference type="GO" id="GO:0055085">
    <property type="term" value="P:transmembrane transport"/>
    <property type="evidence" value="ECO:0007669"/>
    <property type="project" value="InterPro"/>
</dbReference>
<reference evidence="9" key="1">
    <citation type="journal article" date="2014" name="Front. Microbiol.">
        <title>High frequency of phylogenetically diverse reductive dehalogenase-homologous genes in deep subseafloor sedimentary metagenomes.</title>
        <authorList>
            <person name="Kawai M."/>
            <person name="Futagami T."/>
            <person name="Toyoda A."/>
            <person name="Takaki Y."/>
            <person name="Nishi S."/>
            <person name="Hori S."/>
            <person name="Arai W."/>
            <person name="Tsubouchi T."/>
            <person name="Morono Y."/>
            <person name="Uchiyama I."/>
            <person name="Ito T."/>
            <person name="Fujiyama A."/>
            <person name="Inagaki F."/>
            <person name="Takami H."/>
        </authorList>
    </citation>
    <scope>NUCLEOTIDE SEQUENCE</scope>
    <source>
        <strain evidence="9">Expedition CK06-06</strain>
    </source>
</reference>
<evidence type="ECO:0000256" key="7">
    <source>
        <dbReference type="SAM" id="Phobius"/>
    </source>
</evidence>
<dbReference type="EMBL" id="BART01003540">
    <property type="protein sequence ID" value="GAG58048.1"/>
    <property type="molecule type" value="Genomic_DNA"/>
</dbReference>
<keyword evidence="4 7" id="KW-0812">Transmembrane</keyword>
<feature type="transmembrane region" description="Helical" evidence="7">
    <location>
        <begin position="104"/>
        <end position="124"/>
    </location>
</feature>
<feature type="transmembrane region" description="Helical" evidence="7">
    <location>
        <begin position="71"/>
        <end position="92"/>
    </location>
</feature>
<feature type="non-terminal residue" evidence="9">
    <location>
        <position position="163"/>
    </location>
</feature>
<keyword evidence="5 7" id="KW-1133">Transmembrane helix</keyword>
<evidence type="ECO:0000256" key="4">
    <source>
        <dbReference type="ARBA" id="ARBA00022692"/>
    </source>
</evidence>
<keyword evidence="6 7" id="KW-0472">Membrane</keyword>
<comment type="caution">
    <text evidence="9">The sequence shown here is derived from an EMBL/GenBank/DDBJ whole genome shotgun (WGS) entry which is preliminary data.</text>
</comment>